<keyword evidence="1" id="KW-0812">Transmembrane</keyword>
<accession>A0A8X8AWB3</accession>
<feature type="transmembrane region" description="Helical" evidence="1">
    <location>
        <begin position="116"/>
        <end position="135"/>
    </location>
</feature>
<organism evidence="2 3">
    <name type="scientific">Brassica carinata</name>
    <name type="common">Ethiopian mustard</name>
    <name type="synonym">Abyssinian cabbage</name>
    <dbReference type="NCBI Taxonomy" id="52824"/>
    <lineage>
        <taxon>Eukaryota</taxon>
        <taxon>Viridiplantae</taxon>
        <taxon>Streptophyta</taxon>
        <taxon>Embryophyta</taxon>
        <taxon>Tracheophyta</taxon>
        <taxon>Spermatophyta</taxon>
        <taxon>Magnoliopsida</taxon>
        <taxon>eudicotyledons</taxon>
        <taxon>Gunneridae</taxon>
        <taxon>Pentapetalae</taxon>
        <taxon>rosids</taxon>
        <taxon>malvids</taxon>
        <taxon>Brassicales</taxon>
        <taxon>Brassicaceae</taxon>
        <taxon>Brassiceae</taxon>
        <taxon>Brassica</taxon>
    </lineage>
</organism>
<evidence type="ECO:0000313" key="3">
    <source>
        <dbReference type="Proteomes" id="UP000886595"/>
    </source>
</evidence>
<keyword evidence="3" id="KW-1185">Reference proteome</keyword>
<evidence type="ECO:0000256" key="1">
    <source>
        <dbReference type="SAM" id="Phobius"/>
    </source>
</evidence>
<name>A0A8X8AWB3_BRACI</name>
<reference evidence="2 3" key="1">
    <citation type="submission" date="2020-02" db="EMBL/GenBank/DDBJ databases">
        <authorList>
            <person name="Ma Q."/>
            <person name="Huang Y."/>
            <person name="Song X."/>
            <person name="Pei D."/>
        </authorList>
    </citation>
    <scope>NUCLEOTIDE SEQUENCE [LARGE SCALE GENOMIC DNA]</scope>
    <source>
        <strain evidence="2">Sxm20200214</strain>
        <tissue evidence="2">Leaf</tissue>
    </source>
</reference>
<keyword evidence="1" id="KW-1133">Transmembrane helix</keyword>
<protein>
    <submittedName>
        <fullName evidence="2">Uncharacterized protein</fullName>
    </submittedName>
</protein>
<keyword evidence="1" id="KW-0472">Membrane</keyword>
<dbReference type="AlphaFoldDB" id="A0A8X8AWB3"/>
<evidence type="ECO:0000313" key="2">
    <source>
        <dbReference type="EMBL" id="KAG2315219.1"/>
    </source>
</evidence>
<dbReference type="Proteomes" id="UP000886595">
    <property type="component" value="Unassembled WGS sequence"/>
</dbReference>
<gene>
    <name evidence="2" type="ORF">Bca52824_018341</name>
</gene>
<sequence>MSRKTEDLGHEEPWLRCGEVKLVQSAVCSCRSVKPLVSSRLSERRLVPATGGCCEPCSLPSGLLPSLHQTALNELDLSTSRPSYFVAKVLRLAAHPDLQSLFLAHPRRKASPHNPLLHGFCKFAAVAFVFFVSSFSRRRG</sequence>
<comment type="caution">
    <text evidence="2">The sequence shown here is derived from an EMBL/GenBank/DDBJ whole genome shotgun (WGS) entry which is preliminary data.</text>
</comment>
<dbReference type="EMBL" id="JAAMPC010000004">
    <property type="protein sequence ID" value="KAG2315219.1"/>
    <property type="molecule type" value="Genomic_DNA"/>
</dbReference>
<proteinExistence type="predicted"/>